<dbReference type="Proteomes" id="UP000252519">
    <property type="component" value="Unassembled WGS sequence"/>
</dbReference>
<accession>A0A368FEL6</accession>
<dbReference type="EMBL" id="JOJR01002456">
    <property type="protein sequence ID" value="RCN28617.1"/>
    <property type="molecule type" value="Genomic_DNA"/>
</dbReference>
<evidence type="ECO:0000313" key="1">
    <source>
        <dbReference type="EMBL" id="RCN28617.1"/>
    </source>
</evidence>
<keyword evidence="2" id="KW-1185">Reference proteome</keyword>
<gene>
    <name evidence="1" type="ORF">ANCCAN_25639</name>
</gene>
<protein>
    <submittedName>
        <fullName evidence="1">Uncharacterized protein</fullName>
    </submittedName>
</protein>
<dbReference type="AlphaFoldDB" id="A0A368FEL6"/>
<comment type="caution">
    <text evidence="1">The sequence shown here is derived from an EMBL/GenBank/DDBJ whole genome shotgun (WGS) entry which is preliminary data.</text>
</comment>
<organism evidence="1 2">
    <name type="scientific">Ancylostoma caninum</name>
    <name type="common">Dog hookworm</name>
    <dbReference type="NCBI Taxonomy" id="29170"/>
    <lineage>
        <taxon>Eukaryota</taxon>
        <taxon>Metazoa</taxon>
        <taxon>Ecdysozoa</taxon>
        <taxon>Nematoda</taxon>
        <taxon>Chromadorea</taxon>
        <taxon>Rhabditida</taxon>
        <taxon>Rhabditina</taxon>
        <taxon>Rhabditomorpha</taxon>
        <taxon>Strongyloidea</taxon>
        <taxon>Ancylostomatidae</taxon>
        <taxon>Ancylostomatinae</taxon>
        <taxon>Ancylostoma</taxon>
    </lineage>
</organism>
<evidence type="ECO:0000313" key="2">
    <source>
        <dbReference type="Proteomes" id="UP000252519"/>
    </source>
</evidence>
<reference evidence="1 2" key="1">
    <citation type="submission" date="2014-10" db="EMBL/GenBank/DDBJ databases">
        <title>Draft genome of the hookworm Ancylostoma caninum.</title>
        <authorList>
            <person name="Mitreva M."/>
        </authorList>
    </citation>
    <scope>NUCLEOTIDE SEQUENCE [LARGE SCALE GENOMIC DNA]</scope>
    <source>
        <strain evidence="1 2">Baltimore</strain>
    </source>
</reference>
<sequence>MRLPDGDGRENSAGSIRILHSHWGYERSTRNLHLSSVNCFLVADVERW</sequence>
<proteinExistence type="predicted"/>
<name>A0A368FEL6_ANCCA</name>